<keyword evidence="4" id="KW-1185">Reference proteome</keyword>
<reference evidence="3 4" key="1">
    <citation type="journal article" date="2023" name="PLoS ONE">
        <title>Cytospora paraplurivora sp. nov. isolated from orchards with fruit tree decline syndrome in Ontario, Canada.</title>
        <authorList>
            <person name="Ilyukhin E."/>
            <person name="Nguyen H.D.T."/>
            <person name="Castle A.J."/>
            <person name="Ellouze W."/>
        </authorList>
    </citation>
    <scope>NUCLEOTIDE SEQUENCE [LARGE SCALE GENOMIC DNA]</scope>
    <source>
        <strain evidence="3 4">FDS-564</strain>
    </source>
</reference>
<dbReference type="Pfam" id="PF11976">
    <property type="entry name" value="Rad60-SLD"/>
    <property type="match status" value="1"/>
</dbReference>
<name>A0AAN9U801_9PEZI</name>
<evidence type="ECO:0000259" key="2">
    <source>
        <dbReference type="PROSITE" id="PS50053"/>
    </source>
</evidence>
<accession>A0AAN9U801</accession>
<feature type="domain" description="Ubiquitin-like" evidence="2">
    <location>
        <begin position="24"/>
        <end position="100"/>
    </location>
</feature>
<organism evidence="3 4">
    <name type="scientific">Cytospora paraplurivora</name>
    <dbReference type="NCBI Taxonomy" id="2898453"/>
    <lineage>
        <taxon>Eukaryota</taxon>
        <taxon>Fungi</taxon>
        <taxon>Dikarya</taxon>
        <taxon>Ascomycota</taxon>
        <taxon>Pezizomycotina</taxon>
        <taxon>Sordariomycetes</taxon>
        <taxon>Sordariomycetidae</taxon>
        <taxon>Diaporthales</taxon>
        <taxon>Cytosporaceae</taxon>
        <taxon>Cytospora</taxon>
    </lineage>
</organism>
<dbReference type="SMART" id="SM00213">
    <property type="entry name" value="UBQ"/>
    <property type="match status" value="1"/>
</dbReference>
<protein>
    <submittedName>
        <fullName evidence="3">SUMO protein smt3</fullName>
    </submittedName>
</protein>
<evidence type="ECO:0000313" key="3">
    <source>
        <dbReference type="EMBL" id="KAK7742305.1"/>
    </source>
</evidence>
<dbReference type="Gene3D" id="3.10.20.90">
    <property type="entry name" value="Phosphatidylinositol 3-kinase Catalytic Subunit, Chain A, domain 1"/>
    <property type="match status" value="1"/>
</dbReference>
<dbReference type="InterPro" id="IPR000626">
    <property type="entry name" value="Ubiquitin-like_dom"/>
</dbReference>
<gene>
    <name evidence="3" type="primary">SMT3_1</name>
    <name evidence="3" type="ORF">SLS53_004449</name>
</gene>
<dbReference type="SUPFAM" id="SSF54236">
    <property type="entry name" value="Ubiquitin-like"/>
    <property type="match status" value="1"/>
</dbReference>
<evidence type="ECO:0000313" key="4">
    <source>
        <dbReference type="Proteomes" id="UP001320245"/>
    </source>
</evidence>
<dbReference type="PANTHER" id="PTHR10562">
    <property type="entry name" value="SMALL UBIQUITIN-RELATED MODIFIER"/>
    <property type="match status" value="1"/>
</dbReference>
<comment type="caution">
    <text evidence="3">The sequence shown here is derived from an EMBL/GenBank/DDBJ whole genome shotgun (WGS) entry which is preliminary data.</text>
</comment>
<proteinExistence type="predicted"/>
<dbReference type="Proteomes" id="UP001320245">
    <property type="component" value="Unassembled WGS sequence"/>
</dbReference>
<dbReference type="InterPro" id="IPR029071">
    <property type="entry name" value="Ubiquitin-like_domsf"/>
</dbReference>
<dbReference type="FunFam" id="3.10.20.90:FF:000155">
    <property type="entry name" value="Ubiquitin-like protein SMT3"/>
    <property type="match status" value="1"/>
</dbReference>
<evidence type="ECO:0000256" key="1">
    <source>
        <dbReference type="SAM" id="MobiDB-lite"/>
    </source>
</evidence>
<sequence>MSSDRQEDSPPTAEQRPEAPAGPEHLNIKVTDSNNEIFFKIKRSTKLGKLMNSFCERQGKPLDSVRFLLDGKRVQPADTPDALEMEDGDILEVFQEQFGGSG</sequence>
<dbReference type="InterPro" id="IPR022617">
    <property type="entry name" value="Rad60/SUMO-like_dom"/>
</dbReference>
<dbReference type="CDD" id="cd16116">
    <property type="entry name" value="Ubl_Smt3_like"/>
    <property type="match status" value="1"/>
</dbReference>
<feature type="region of interest" description="Disordered" evidence="1">
    <location>
        <begin position="1"/>
        <end position="29"/>
    </location>
</feature>
<dbReference type="EMBL" id="JAJSPL020000015">
    <property type="protein sequence ID" value="KAK7742305.1"/>
    <property type="molecule type" value="Genomic_DNA"/>
</dbReference>
<dbReference type="PROSITE" id="PS50053">
    <property type="entry name" value="UBIQUITIN_2"/>
    <property type="match status" value="1"/>
</dbReference>
<dbReference type="AlphaFoldDB" id="A0AAN9U801"/>